<dbReference type="EMBL" id="KZ825322">
    <property type="protein sequence ID" value="RAH48746.1"/>
    <property type="molecule type" value="Genomic_DNA"/>
</dbReference>
<name>A0ACD1GHL1_9EURO</name>
<reference evidence="1" key="1">
    <citation type="submission" date="2018-02" db="EMBL/GenBank/DDBJ databases">
        <title>The genomes of Aspergillus section Nigri reveals drivers in fungal speciation.</title>
        <authorList>
            <consortium name="DOE Joint Genome Institute"/>
            <person name="Vesth T.C."/>
            <person name="Nybo J."/>
            <person name="Theobald S."/>
            <person name="Brandl J."/>
            <person name="Frisvad J.C."/>
            <person name="Nielsen K.F."/>
            <person name="Lyhne E.K."/>
            <person name="Kogle M.E."/>
            <person name="Kuo A."/>
            <person name="Riley R."/>
            <person name="Clum A."/>
            <person name="Nolan M."/>
            <person name="Lipzen A."/>
            <person name="Salamov A."/>
            <person name="Henrissat B."/>
            <person name="Wiebenga A."/>
            <person name="De vries R.P."/>
            <person name="Grigoriev I.V."/>
            <person name="Mortensen U.H."/>
            <person name="Andersen M.R."/>
            <person name="Baker S.E."/>
        </authorList>
    </citation>
    <scope>NUCLEOTIDE SEQUENCE</scope>
    <source>
        <strain evidence="1">CBS 621.78</strain>
    </source>
</reference>
<organism evidence="1 2">
    <name type="scientific">Aspergillus brunneoviolaceus CBS 621.78</name>
    <dbReference type="NCBI Taxonomy" id="1450534"/>
    <lineage>
        <taxon>Eukaryota</taxon>
        <taxon>Fungi</taxon>
        <taxon>Dikarya</taxon>
        <taxon>Ascomycota</taxon>
        <taxon>Pezizomycotina</taxon>
        <taxon>Eurotiomycetes</taxon>
        <taxon>Eurotiomycetidae</taxon>
        <taxon>Eurotiales</taxon>
        <taxon>Aspergillaceae</taxon>
        <taxon>Aspergillus</taxon>
        <taxon>Aspergillus subgen. Circumdati</taxon>
    </lineage>
</organism>
<accession>A0ACD1GHL1</accession>
<dbReference type="Proteomes" id="UP000249057">
    <property type="component" value="Unassembled WGS sequence"/>
</dbReference>
<gene>
    <name evidence="1" type="ORF">BO95DRAFT_490193</name>
</gene>
<protein>
    <submittedName>
        <fullName evidence="1">NAD(P)-binding protein</fullName>
    </submittedName>
</protein>
<evidence type="ECO:0000313" key="2">
    <source>
        <dbReference type="Proteomes" id="UP000249057"/>
    </source>
</evidence>
<sequence length="153" mass="16851">MSEEDSRSSLGTVLVTGGCGGLASQILQLFAERGYKQLHSIDLRQPAHCLSGVEYYSGDLTDSDAMRQLFQQIKPDTVIHTASPKFDAPKHTMYKVNVEGTKTLIHIAQESGTQCFVYTSSASVISNAQTDLHNADESYSVLLEETQQPEFYV</sequence>
<evidence type="ECO:0000313" key="1">
    <source>
        <dbReference type="EMBL" id="RAH48746.1"/>
    </source>
</evidence>
<keyword evidence="2" id="KW-1185">Reference proteome</keyword>
<proteinExistence type="predicted"/>